<sequence length="86" mass="9059">MTVVLKLLGTLVSLGAGLAATHLLGYVWKMVTGRDAPQADDDLENSVASALVFAVVSGTVGRVIQVLLKRATAKAVLHYEKTPEIV</sequence>
<name>A0ABY3WAL0_9MICC</name>
<accession>A0ABY3WAL0</accession>
<evidence type="ECO:0000313" key="3">
    <source>
        <dbReference type="Proteomes" id="UP000829069"/>
    </source>
</evidence>
<organism evidence="2 3">
    <name type="scientific">Arthrobacter sulfonylureivorans</name>
    <dbReference type="NCBI Taxonomy" id="2486855"/>
    <lineage>
        <taxon>Bacteria</taxon>
        <taxon>Bacillati</taxon>
        <taxon>Actinomycetota</taxon>
        <taxon>Actinomycetes</taxon>
        <taxon>Micrococcales</taxon>
        <taxon>Micrococcaceae</taxon>
        <taxon>Arthrobacter</taxon>
    </lineage>
</organism>
<dbReference type="Proteomes" id="UP000829069">
    <property type="component" value="Chromosome"/>
</dbReference>
<proteinExistence type="predicted"/>
<feature type="transmembrane region" description="Helical" evidence="1">
    <location>
        <begin position="43"/>
        <end position="64"/>
    </location>
</feature>
<reference evidence="2 3" key="1">
    <citation type="submission" date="2022-03" db="EMBL/GenBank/DDBJ databases">
        <title>Isotopic signatures of nitrous oxide derived from detoxification processes.</title>
        <authorList>
            <person name="Behrendt U."/>
            <person name="Buchen C."/>
            <person name="Well R."/>
            <person name="Ulrich A."/>
            <person name="Rohe L."/>
            <person name="Kolb S."/>
            <person name="Schloter M."/>
            <person name="Horn M.A."/>
            <person name="Augustin J."/>
        </authorList>
    </citation>
    <scope>NUCLEOTIDE SEQUENCE [LARGE SCALE GENOMIC DNA]</scope>
    <source>
        <strain evidence="2 3">S4-C24</strain>
    </source>
</reference>
<keyword evidence="3" id="KW-1185">Reference proteome</keyword>
<dbReference type="Pfam" id="PF14019">
    <property type="entry name" value="DUF4235"/>
    <property type="match status" value="1"/>
</dbReference>
<dbReference type="InterPro" id="IPR025329">
    <property type="entry name" value="DUF4235"/>
</dbReference>
<protein>
    <submittedName>
        <fullName evidence="2">DUF4235 domain-containing protein</fullName>
    </submittedName>
</protein>
<gene>
    <name evidence="2" type="ORF">MNQ99_03870</name>
</gene>
<evidence type="ECO:0000256" key="1">
    <source>
        <dbReference type="SAM" id="Phobius"/>
    </source>
</evidence>
<keyword evidence="1" id="KW-0472">Membrane</keyword>
<keyword evidence="1" id="KW-0812">Transmembrane</keyword>
<dbReference type="EMBL" id="CP093326">
    <property type="protein sequence ID" value="UNK46511.1"/>
    <property type="molecule type" value="Genomic_DNA"/>
</dbReference>
<dbReference type="RefSeq" id="WP_127512965.1">
    <property type="nucleotide sequence ID" value="NZ_CP093326.1"/>
</dbReference>
<evidence type="ECO:0000313" key="2">
    <source>
        <dbReference type="EMBL" id="UNK46511.1"/>
    </source>
</evidence>
<keyword evidence="1" id="KW-1133">Transmembrane helix</keyword>